<name>A0A1V4HCM5_9BACL</name>
<evidence type="ECO:0000313" key="2">
    <source>
        <dbReference type="EMBL" id="OPH51132.1"/>
    </source>
</evidence>
<dbReference type="RefSeq" id="WP_079417202.1">
    <property type="nucleotide sequence ID" value="NZ_MBTG01000032.1"/>
</dbReference>
<dbReference type="GO" id="GO:0004721">
    <property type="term" value="F:phosphoprotein phosphatase activity"/>
    <property type="evidence" value="ECO:0007669"/>
    <property type="project" value="InterPro"/>
</dbReference>
<dbReference type="Gene3D" id="3.90.190.10">
    <property type="entry name" value="Protein tyrosine phosphatase superfamily"/>
    <property type="match status" value="1"/>
</dbReference>
<evidence type="ECO:0008006" key="4">
    <source>
        <dbReference type="Google" id="ProtNLM"/>
    </source>
</evidence>
<reference evidence="3" key="1">
    <citation type="submission" date="2016-07" db="EMBL/GenBank/DDBJ databases">
        <authorList>
            <person name="Florea S."/>
            <person name="Webb J.S."/>
            <person name="Jaromczyk J."/>
            <person name="Schardl C.L."/>
        </authorList>
    </citation>
    <scope>NUCLEOTIDE SEQUENCE [LARGE SCALE GENOMIC DNA]</scope>
    <source>
        <strain evidence="3">CY1</strain>
    </source>
</reference>
<evidence type="ECO:0000313" key="3">
    <source>
        <dbReference type="Proteomes" id="UP000190626"/>
    </source>
</evidence>
<proteinExistence type="inferred from homology"/>
<dbReference type="Pfam" id="PF13350">
    <property type="entry name" value="Y_phosphatase3"/>
    <property type="match status" value="1"/>
</dbReference>
<dbReference type="OrthoDB" id="1188001at2"/>
<accession>A0A1V4HCM5</accession>
<dbReference type="Proteomes" id="UP000190626">
    <property type="component" value="Unassembled WGS sequence"/>
</dbReference>
<dbReference type="AlphaFoldDB" id="A0A1V4HCM5"/>
<dbReference type="InterPro" id="IPR029021">
    <property type="entry name" value="Prot-tyrosine_phosphatase-like"/>
</dbReference>
<dbReference type="PANTHER" id="PTHR31126:SF1">
    <property type="entry name" value="TYROSINE SPECIFIC PROTEIN PHOSPHATASES DOMAIN-CONTAINING PROTEIN"/>
    <property type="match status" value="1"/>
</dbReference>
<organism evidence="2 3">
    <name type="scientific">Paenibacillus ferrarius</name>
    <dbReference type="NCBI Taxonomy" id="1469647"/>
    <lineage>
        <taxon>Bacteria</taxon>
        <taxon>Bacillati</taxon>
        <taxon>Bacillota</taxon>
        <taxon>Bacilli</taxon>
        <taxon>Bacillales</taxon>
        <taxon>Paenibacillaceae</taxon>
        <taxon>Paenibacillus</taxon>
    </lineage>
</organism>
<dbReference type="SUPFAM" id="SSF52799">
    <property type="entry name" value="(Phosphotyrosine protein) phosphatases II"/>
    <property type="match status" value="1"/>
</dbReference>
<comment type="caution">
    <text evidence="2">The sequence shown here is derived from an EMBL/GenBank/DDBJ whole genome shotgun (WGS) entry which is preliminary data.</text>
</comment>
<comment type="similarity">
    <text evidence="1">Belongs to the protein-tyrosine phosphatase family.</text>
</comment>
<dbReference type="STRING" id="1469647.BC351_35330"/>
<dbReference type="InterPro" id="IPR026893">
    <property type="entry name" value="Tyr/Ser_Pase_IphP-type"/>
</dbReference>
<dbReference type="PANTHER" id="PTHR31126">
    <property type="entry name" value="TYROSINE-PROTEIN PHOSPHATASE"/>
    <property type="match status" value="1"/>
</dbReference>
<sequence>MSTTRDGAYPGQRIIVLEGTHNFRDMGGYQTADGRKVKYGIFFRSDELTGLTEQDLAAVQALNIKTIFDYRNDYEAQKKPDPVFAGAKNIRIAAIQADQASRINMSGDAGNADRNQRDIADMIKSGYFKQFRADTMMMEVYTKLPLGNPSYKRLIELIQHSDNLGLLHHCTAGKDRTGVGAALILLALGVPEQTVMEDYLLTNETMKAFNEKMLNQIAEHVNEAELKNIEHIFGVKEQFMEAVLGSIKKTYGNVDTYFSEEFGLTDQRREALQSMFLE</sequence>
<keyword evidence="3" id="KW-1185">Reference proteome</keyword>
<protein>
    <recommendedName>
        <fullName evidence="4">Protein tyrosine phosphatase</fullName>
    </recommendedName>
</protein>
<evidence type="ECO:0000256" key="1">
    <source>
        <dbReference type="ARBA" id="ARBA00009580"/>
    </source>
</evidence>
<gene>
    <name evidence="2" type="ORF">BC351_35330</name>
</gene>
<dbReference type="EMBL" id="MBTG01000032">
    <property type="protein sequence ID" value="OPH51132.1"/>
    <property type="molecule type" value="Genomic_DNA"/>
</dbReference>